<dbReference type="AlphaFoldDB" id="A0A1Z4LJS8"/>
<dbReference type="Gene3D" id="3.30.565.10">
    <property type="entry name" value="Histidine kinase-like ATPase, C-terminal domain"/>
    <property type="match status" value="1"/>
</dbReference>
<keyword evidence="4" id="KW-1185">Reference proteome</keyword>
<keyword evidence="1" id="KW-0472">Membrane</keyword>
<evidence type="ECO:0000313" key="3">
    <source>
        <dbReference type="EMBL" id="BAY81493.1"/>
    </source>
</evidence>
<dbReference type="OrthoDB" id="337251at2"/>
<organism evidence="3 4">
    <name type="scientific">Calothrix parasitica NIES-267</name>
    <dbReference type="NCBI Taxonomy" id="1973488"/>
    <lineage>
        <taxon>Bacteria</taxon>
        <taxon>Bacillati</taxon>
        <taxon>Cyanobacteriota</taxon>
        <taxon>Cyanophyceae</taxon>
        <taxon>Nostocales</taxon>
        <taxon>Calotrichaceae</taxon>
        <taxon>Calothrix</taxon>
    </lineage>
</organism>
<protein>
    <recommendedName>
        <fullName evidence="2">CHASE2 domain-containing protein</fullName>
    </recommendedName>
</protein>
<feature type="transmembrane region" description="Helical" evidence="1">
    <location>
        <begin position="13"/>
        <end position="33"/>
    </location>
</feature>
<feature type="transmembrane region" description="Helical" evidence="1">
    <location>
        <begin position="328"/>
        <end position="345"/>
    </location>
</feature>
<dbReference type="InterPro" id="IPR036890">
    <property type="entry name" value="HATPase_C_sf"/>
</dbReference>
<dbReference type="SUPFAM" id="SSF55874">
    <property type="entry name" value="ATPase domain of HSP90 chaperone/DNA topoisomerase II/histidine kinase"/>
    <property type="match status" value="1"/>
</dbReference>
<dbReference type="SMART" id="SM01080">
    <property type="entry name" value="CHASE2"/>
    <property type="match status" value="1"/>
</dbReference>
<gene>
    <name evidence="3" type="ORF">NIES267_09700</name>
</gene>
<feature type="transmembrane region" description="Helical" evidence="1">
    <location>
        <begin position="376"/>
        <end position="399"/>
    </location>
</feature>
<name>A0A1Z4LJS8_9CYAN</name>
<feature type="transmembrane region" description="Helical" evidence="1">
    <location>
        <begin position="352"/>
        <end position="370"/>
    </location>
</feature>
<feature type="domain" description="CHASE2" evidence="2">
    <location>
        <begin position="39"/>
        <end position="344"/>
    </location>
</feature>
<reference evidence="3 4" key="1">
    <citation type="submission" date="2017-06" db="EMBL/GenBank/DDBJ databases">
        <title>Genome sequencing of cyanobaciteial culture collection at National Institute for Environmental Studies (NIES).</title>
        <authorList>
            <person name="Hirose Y."/>
            <person name="Shimura Y."/>
            <person name="Fujisawa T."/>
            <person name="Nakamura Y."/>
            <person name="Kawachi M."/>
        </authorList>
    </citation>
    <scope>NUCLEOTIDE SEQUENCE [LARGE SCALE GENOMIC DNA]</scope>
    <source>
        <strain evidence="3 4">NIES-267</strain>
    </source>
</reference>
<sequence length="633" mass="72600">MQQRLWNRIRTEFLWRFISTIPGIAAIAVIVFARMVGSLQFLEWITFDRLMRLRPQETVDERILIVGINEDDIRKIKKYPIPDREIASLLRELQTYQPAVIGLDIYRDLPVEPDHTELISTFKDIKNLIAIEQILPGIQGKTVNPPPSLPESQIGFADTKIDEDGKLRRSLLAASDSQDNWRFSLSLKLAEKYLESKGISLGNVEGDDYGLRFGSTELVRFQPNFGSYINADVGGTQMLINFRSHSQPFKMVSLQDVLDKKVEPDKIRNKIVLIGMTSPSVKDYFTSEAIKSQHSAFIYGVEIQAHIVSQIISAVEDGRVLFKAWWEGWEYIWIIAWGCIGIVLARNIRSPLKLLLLVIVISLFLIYFSYQLLIIGWWIPVVPTLVVFVINGLVLAAFYQYEENLRSQIANRQLVIDQTFDTIHSGPLQTLAMTLREIEEEEELSREKLLLKLRNLNQELRGVYTLLKREAMTDGRSFHITPAQELDLQEPINEILYEIYFDVLERDFPCFKTIEFKIVDFQPLNEQNLNSEQKRGICTFLEEALSNVGKYAANATKLEVICQQHQGCNLIRVADNGLGIASTPNPSRKGFGTKQAQNIARQLRGQFKRFANSPQGTVCELVWSGKKQPWWRF</sequence>
<keyword evidence="1" id="KW-0812">Transmembrane</keyword>
<dbReference type="Proteomes" id="UP000218418">
    <property type="component" value="Chromosome"/>
</dbReference>
<evidence type="ECO:0000259" key="2">
    <source>
        <dbReference type="SMART" id="SM01080"/>
    </source>
</evidence>
<dbReference type="EMBL" id="AP018227">
    <property type="protein sequence ID" value="BAY81493.1"/>
    <property type="molecule type" value="Genomic_DNA"/>
</dbReference>
<evidence type="ECO:0000256" key="1">
    <source>
        <dbReference type="SAM" id="Phobius"/>
    </source>
</evidence>
<evidence type="ECO:0000313" key="4">
    <source>
        <dbReference type="Proteomes" id="UP000218418"/>
    </source>
</evidence>
<dbReference type="InterPro" id="IPR007890">
    <property type="entry name" value="CHASE2"/>
</dbReference>
<keyword evidence="1" id="KW-1133">Transmembrane helix</keyword>
<dbReference type="Pfam" id="PF05226">
    <property type="entry name" value="CHASE2"/>
    <property type="match status" value="1"/>
</dbReference>
<accession>A0A1Z4LJS8</accession>
<proteinExistence type="predicted"/>